<gene>
    <name evidence="2" type="ORF">ADEAN_000800500</name>
</gene>
<keyword evidence="3" id="KW-1185">Reference proteome</keyword>
<dbReference type="AlphaFoldDB" id="A0A7G2CPK7"/>
<evidence type="ECO:0000313" key="2">
    <source>
        <dbReference type="EMBL" id="CAD2220483.1"/>
    </source>
</evidence>
<accession>A0A7G2CPK7</accession>
<dbReference type="Proteomes" id="UP000515908">
    <property type="component" value="Chromosome 17"/>
</dbReference>
<sequence length="435" mass="48879">MSTAITLVGNSQVLFLNPARLIVGIRLQGTIGHINLNQPNYVRPRPYLHYLSKTLQKLNCDVTLFLPLAPSEQNREMIHMFSHRDFPIPFRVVYDHPSCYDNRHSPAVRSGLAPRDYTTFLTEVAQQKGSNGSRVLFLESEINYRFKTTQTLILEDYQPMTRRQQRQLFQKELEEQRMSVDRGTRTGAMSAAEVARQKEKEAFQHGATQYDQYTKLLEEEAERNRSQRGSSPDGLEDPQAVGRGGWLGRHTGPTMPVMEETEVVGTASDVMQRRAAERATAQSLATRAKLVTRGTAPFAVDSVEAHVVGKDEGPESAGADGTGPQEEEAPFSSPGTTRALAINMEDYTLIAVAEMLAELASGGSTVEDYLKYEPLVEKLNVPSHGVANYLPIENCDYIETLDWDKVEVREAKREEARRNTVEEVVETDEHKDFFQ</sequence>
<name>A0A7G2CPK7_9TRYP</name>
<dbReference type="VEuPathDB" id="TriTrypDB:ADEAN_000800500"/>
<proteinExistence type="predicted"/>
<evidence type="ECO:0000256" key="1">
    <source>
        <dbReference type="SAM" id="MobiDB-lite"/>
    </source>
</evidence>
<evidence type="ECO:0000313" key="3">
    <source>
        <dbReference type="Proteomes" id="UP000515908"/>
    </source>
</evidence>
<protein>
    <submittedName>
        <fullName evidence="2">Uncharacterized protein</fullName>
    </submittedName>
</protein>
<reference evidence="2 3" key="1">
    <citation type="submission" date="2020-08" db="EMBL/GenBank/DDBJ databases">
        <authorList>
            <person name="Newling K."/>
            <person name="Davey J."/>
            <person name="Forrester S."/>
        </authorList>
    </citation>
    <scope>NUCLEOTIDE SEQUENCE [LARGE SCALE GENOMIC DNA]</scope>
    <source>
        <strain evidence="3">Crithidia deanei Carvalho (ATCC PRA-265)</strain>
    </source>
</reference>
<feature type="region of interest" description="Disordered" evidence="1">
    <location>
        <begin position="309"/>
        <end position="334"/>
    </location>
</feature>
<dbReference type="EMBL" id="LR877161">
    <property type="protein sequence ID" value="CAD2220483.1"/>
    <property type="molecule type" value="Genomic_DNA"/>
</dbReference>
<feature type="region of interest" description="Disordered" evidence="1">
    <location>
        <begin position="220"/>
        <end position="254"/>
    </location>
</feature>
<organism evidence="2 3">
    <name type="scientific">Angomonas deanei</name>
    <dbReference type="NCBI Taxonomy" id="59799"/>
    <lineage>
        <taxon>Eukaryota</taxon>
        <taxon>Discoba</taxon>
        <taxon>Euglenozoa</taxon>
        <taxon>Kinetoplastea</taxon>
        <taxon>Metakinetoplastina</taxon>
        <taxon>Trypanosomatida</taxon>
        <taxon>Trypanosomatidae</taxon>
        <taxon>Strigomonadinae</taxon>
        <taxon>Angomonas</taxon>
    </lineage>
</organism>